<dbReference type="FunFam" id="3.30.200.20:FF:000042">
    <property type="entry name" value="Aurora kinase A"/>
    <property type="match status" value="1"/>
</dbReference>
<feature type="compositionally biased region" description="Basic and acidic residues" evidence="8">
    <location>
        <begin position="675"/>
        <end position="696"/>
    </location>
</feature>
<dbReference type="InterPro" id="IPR011009">
    <property type="entry name" value="Kinase-like_dom_sf"/>
</dbReference>
<dbReference type="InterPro" id="IPR002219">
    <property type="entry name" value="PKC_DAG/PE"/>
</dbReference>
<gene>
    <name evidence="12" type="ORF">C8F04DRAFT_1072751</name>
</gene>
<keyword evidence="3 7" id="KW-0547">Nucleotide-binding</keyword>
<feature type="compositionally biased region" description="Basic and acidic residues" evidence="8">
    <location>
        <begin position="1640"/>
        <end position="1651"/>
    </location>
</feature>
<feature type="compositionally biased region" description="Polar residues" evidence="8">
    <location>
        <begin position="1660"/>
        <end position="1674"/>
    </location>
</feature>
<dbReference type="InterPro" id="IPR017441">
    <property type="entry name" value="Protein_kinase_ATP_BS"/>
</dbReference>
<reference evidence="12" key="1">
    <citation type="submission" date="2023-03" db="EMBL/GenBank/DDBJ databases">
        <title>Massive genome expansion in bonnet fungi (Mycena s.s.) driven by repeated elements and novel gene families across ecological guilds.</title>
        <authorList>
            <consortium name="Lawrence Berkeley National Laboratory"/>
            <person name="Harder C.B."/>
            <person name="Miyauchi S."/>
            <person name="Viragh M."/>
            <person name="Kuo A."/>
            <person name="Thoen E."/>
            <person name="Andreopoulos B."/>
            <person name="Lu D."/>
            <person name="Skrede I."/>
            <person name="Drula E."/>
            <person name="Henrissat B."/>
            <person name="Morin E."/>
            <person name="Kohler A."/>
            <person name="Barry K."/>
            <person name="LaButti K."/>
            <person name="Morin E."/>
            <person name="Salamov A."/>
            <person name="Lipzen A."/>
            <person name="Mereny Z."/>
            <person name="Hegedus B."/>
            <person name="Baldrian P."/>
            <person name="Stursova M."/>
            <person name="Weitz H."/>
            <person name="Taylor A."/>
            <person name="Grigoriev I.V."/>
            <person name="Nagy L.G."/>
            <person name="Martin F."/>
            <person name="Kauserud H."/>
        </authorList>
    </citation>
    <scope>NUCLEOTIDE SEQUENCE</scope>
    <source>
        <strain evidence="12">CBHHK200</strain>
    </source>
</reference>
<feature type="compositionally biased region" description="Polar residues" evidence="8">
    <location>
        <begin position="1613"/>
        <end position="1628"/>
    </location>
</feature>
<evidence type="ECO:0000256" key="8">
    <source>
        <dbReference type="SAM" id="MobiDB-lite"/>
    </source>
</evidence>
<dbReference type="GO" id="GO:0005737">
    <property type="term" value="C:cytoplasm"/>
    <property type="evidence" value="ECO:0007669"/>
    <property type="project" value="TreeGrafter"/>
</dbReference>
<dbReference type="Pfam" id="PF00307">
    <property type="entry name" value="CH"/>
    <property type="match status" value="1"/>
</dbReference>
<feature type="region of interest" description="Disordered" evidence="8">
    <location>
        <begin position="585"/>
        <end position="750"/>
    </location>
</feature>
<evidence type="ECO:0000313" key="12">
    <source>
        <dbReference type="EMBL" id="KAJ7043629.1"/>
    </source>
</evidence>
<dbReference type="Gene3D" id="3.30.60.20">
    <property type="match status" value="1"/>
</dbReference>
<dbReference type="SUPFAM" id="SSF56112">
    <property type="entry name" value="Protein kinase-like (PK-like)"/>
    <property type="match status" value="1"/>
</dbReference>
<dbReference type="CDD" id="cd06627">
    <property type="entry name" value="STKc_Cdc7_like"/>
    <property type="match status" value="1"/>
</dbReference>
<dbReference type="SMART" id="SM00033">
    <property type="entry name" value="CH"/>
    <property type="match status" value="1"/>
</dbReference>
<dbReference type="InterPro" id="IPR003096">
    <property type="entry name" value="SM22_calponin"/>
</dbReference>
<dbReference type="Pfam" id="PF00069">
    <property type="entry name" value="Pkinase"/>
    <property type="match status" value="1"/>
</dbReference>
<evidence type="ECO:0000256" key="5">
    <source>
        <dbReference type="ARBA" id="ARBA00022833"/>
    </source>
</evidence>
<dbReference type="PROSITE" id="PS00108">
    <property type="entry name" value="PROTEIN_KINASE_ST"/>
    <property type="match status" value="1"/>
</dbReference>
<dbReference type="Gene3D" id="1.10.418.10">
    <property type="entry name" value="Calponin-like domain"/>
    <property type="match status" value="1"/>
</dbReference>
<feature type="region of interest" description="Disordered" evidence="8">
    <location>
        <begin position="1"/>
        <end position="393"/>
    </location>
</feature>
<dbReference type="InterPro" id="IPR046349">
    <property type="entry name" value="C1-like_sf"/>
</dbReference>
<feature type="binding site" evidence="7">
    <location>
        <position position="1140"/>
    </location>
    <ligand>
        <name>ATP</name>
        <dbReference type="ChEBI" id="CHEBI:30616"/>
    </ligand>
</feature>
<feature type="compositionally biased region" description="Low complexity" evidence="8">
    <location>
        <begin position="598"/>
        <end position="607"/>
    </location>
</feature>
<sequence length="1701" mass="185092">MATAVLASVNVPTSTSSHFHMPSRRVPPKPSPAASSSRLTTQPPTATLGVSTAPGAPEPAPKTFHFIRSSLEQMRTATRSKKTAQPVVGDYLTISPAKGKERAGSEDIRDKEKDRSKGLFNFRRSGRQSVTPSPSPVPPSPTVERGGPDAGFNGFKAPTLRMGSMSSPALHLYSQALPSPKSQSAIPASSSSTSDALVSPTRDRTRRPSLQPLQRNLTDLPPTTSAGARISRHRATKSNPLTTLTQAPTAPVRVASSPPTTPRRPTREPPPTPPDTPTPMSGSRGHMPRSSSSASVTHLPLKPPLSPGVPRGTSPIRPRSPSRRVVTPLRGLSSTSASHLPLSPSPVPPGSPRRTSIDSNRRVSIDSPRRPSFRDESPSPRPTRTPSQQRPAYANRQLNASTTSLSAPSNPEHRDLIRTATSMLCKEVVKPPLHMTRSEAGLKDWDEVEVRVRALARLERIWGKSGIGGSSSNLTLGTPAGISVGGEDRERRLFTEALRDGFVLCQLMNKLRSGSIVRPDSRDDGFVRTSNITKFLAACSSYGLPNEDLFQRDDLIEATSESLARVARTIVALIKYVDAPIPERSKYVSGQSNNGKKPTSPTTPTSPYGHSRTAAASTPNLIRPPPPPSPSPTPHARKRWSPPSDLPSVRSNTPDEGSSASSAEPTPTVSQLNNQRDRNGVSKLKIDQESGRDKETPVLSPPPRSPLRRPSPKVEDEHHGSFTGAMSHAVSPKSVTPGTSSSFDPNPRQSVISTASTAMTETTTTTMMSSLLDVSRHSYNKFGTIRTITTDMTSEAPSISRTEGSFIAEELARKRAEPKIYSRETKMSESFIDLSRVEEMDEAGTASRGMGRKWEQQQQPPPEVRRVDNKPAIRLGKGKWPDDFMDALPPPKSPTPDLPSPTTSSISPPRKIAIVGATKRNESVESLPQFPRRPTHHARHSIDTPVLLPKDRRDSSPSPGPDGMPVGSRVLPRRNSTKPAMHRSGSLVPRSDSRERGNDSLVPFPRTASGEHSPATSSPPRATSPLSDKPRLPRGRFQSDIEGTSRRRPRPSSYDELGAKPSRSRFESMMNLGVASGNTSASDLLTRDSLDGSFVRQALIIREEGKPPTHFQLGNCIGRGQFGSVYRALNLNTGQMVAVKRIRLEGLKEDEVTTLMREVDLVKRLSHPSIVKYEGMARDTDTLSIVLEYAENGSLGQTLKAFGKLNERLVASYVVKILEGLHYLHSSDVVHCDLKAANILTTKNGNVKLSDFGVSLNLRAMEREIKDVAGTPNWMAPEVIELKGASPKSDIWSLACTVVELLTGRPPYAEIANSMSVMFRIVEDDMPPLPEGCSPLLEDFLTQCFNKDPTKRPSAELLCEHQWLKKNWGLHKELRPQDSIPFLRRVSADLQKSEAVRFLAQIDMPESPTEAEDYISASPPKNRRVSLSSRPMDQDLHPREHSFVKTTFSKAMVCRVCLLNVKKSAVLCEQCSLIAHSKCAINAPPTCDLRAQLLLYAQYAEKGNPGSAYSNPLDVLDESHPHSHPMSPASEVAWVAHTPRTSLDGTPPAGPPHHGLAPVTPPTAFKFMAAFKRSRSNLSPEPDQGSSTSIPHVPPKDVPQKKLRKDQKERPQSVKSTSTTANTSSMRSGESIMSRANPKSLDETRSADIQRKRSRLHSKSAASEVTDITATGSVSLPGGMPPEPSRHKKRSESRSSNCVVQ</sequence>
<evidence type="ECO:0000259" key="9">
    <source>
        <dbReference type="PROSITE" id="PS50011"/>
    </source>
</evidence>
<keyword evidence="2" id="KW-0479">Metal-binding</keyword>
<keyword evidence="5" id="KW-0862">Zinc</keyword>
<feature type="compositionally biased region" description="Basic and acidic residues" evidence="8">
    <location>
        <begin position="355"/>
        <end position="378"/>
    </location>
</feature>
<feature type="compositionally biased region" description="Low complexity" evidence="8">
    <location>
        <begin position="1013"/>
        <end position="1025"/>
    </location>
</feature>
<dbReference type="Proteomes" id="UP001218188">
    <property type="component" value="Unassembled WGS sequence"/>
</dbReference>
<dbReference type="PANTHER" id="PTHR48016">
    <property type="entry name" value="MAP KINASE KINASE KINASE SSK2-RELATED-RELATED"/>
    <property type="match status" value="1"/>
</dbReference>
<accession>A0AAD6XFS4</accession>
<feature type="compositionally biased region" description="Polar residues" evidence="8">
    <location>
        <begin position="39"/>
        <end position="50"/>
    </location>
</feature>
<evidence type="ECO:0000256" key="3">
    <source>
        <dbReference type="ARBA" id="ARBA00022741"/>
    </source>
</evidence>
<dbReference type="InterPro" id="IPR000719">
    <property type="entry name" value="Prot_kinase_dom"/>
</dbReference>
<protein>
    <submittedName>
        <fullName evidence="12">STE/STE11/cdc15 protein kinase</fullName>
    </submittedName>
</protein>
<feature type="compositionally biased region" description="Pro residues" evidence="8">
    <location>
        <begin position="268"/>
        <end position="277"/>
    </location>
</feature>
<dbReference type="PROSITE" id="PS50021">
    <property type="entry name" value="CH"/>
    <property type="match status" value="1"/>
</dbReference>
<dbReference type="EMBL" id="JARJCM010000009">
    <property type="protein sequence ID" value="KAJ7043629.1"/>
    <property type="molecule type" value="Genomic_DNA"/>
</dbReference>
<evidence type="ECO:0000313" key="13">
    <source>
        <dbReference type="Proteomes" id="UP001218188"/>
    </source>
</evidence>
<dbReference type="GO" id="GO:0004709">
    <property type="term" value="F:MAP kinase kinase kinase activity"/>
    <property type="evidence" value="ECO:0007669"/>
    <property type="project" value="TreeGrafter"/>
</dbReference>
<dbReference type="PROSITE" id="PS00107">
    <property type="entry name" value="PROTEIN_KINASE_ATP"/>
    <property type="match status" value="1"/>
</dbReference>
<dbReference type="InterPro" id="IPR008271">
    <property type="entry name" value="Ser/Thr_kinase_AS"/>
</dbReference>
<feature type="compositionally biased region" description="Low complexity" evidence="8">
    <location>
        <begin position="178"/>
        <end position="200"/>
    </location>
</feature>
<feature type="domain" description="Calponin-homology (CH)" evidence="10">
    <location>
        <begin position="468"/>
        <end position="578"/>
    </location>
</feature>
<dbReference type="Pfam" id="PF00130">
    <property type="entry name" value="C1_1"/>
    <property type="match status" value="1"/>
</dbReference>
<name>A0AAD6XFS4_9AGAR</name>
<evidence type="ECO:0000256" key="2">
    <source>
        <dbReference type="ARBA" id="ARBA00022723"/>
    </source>
</evidence>
<evidence type="ECO:0000259" key="11">
    <source>
        <dbReference type="PROSITE" id="PS50081"/>
    </source>
</evidence>
<dbReference type="GO" id="GO:0005524">
    <property type="term" value="F:ATP binding"/>
    <property type="evidence" value="ECO:0007669"/>
    <property type="project" value="UniProtKB-UniRule"/>
</dbReference>
<feature type="compositionally biased region" description="Basic and acidic residues" evidence="8">
    <location>
        <begin position="1594"/>
        <end position="1612"/>
    </location>
</feature>
<dbReference type="CDD" id="cd00029">
    <property type="entry name" value="C1"/>
    <property type="match status" value="1"/>
</dbReference>
<feature type="region of interest" description="Disordered" evidence="8">
    <location>
        <begin position="840"/>
        <end position="1064"/>
    </location>
</feature>
<evidence type="ECO:0000256" key="1">
    <source>
        <dbReference type="ARBA" id="ARBA00022679"/>
    </source>
</evidence>
<feature type="compositionally biased region" description="Polar residues" evidence="8">
    <location>
        <begin position="211"/>
        <end position="226"/>
    </location>
</feature>
<keyword evidence="6 7" id="KW-0067">ATP-binding</keyword>
<dbReference type="PANTHER" id="PTHR48016:SF4">
    <property type="entry name" value="PROTEIN KINASE DOMAIN-CONTAINING PROTEIN"/>
    <property type="match status" value="1"/>
</dbReference>
<dbReference type="SMART" id="SM00220">
    <property type="entry name" value="S_TKc"/>
    <property type="match status" value="1"/>
</dbReference>
<dbReference type="SUPFAM" id="SSF57889">
    <property type="entry name" value="Cysteine-rich domain"/>
    <property type="match status" value="1"/>
</dbReference>
<feature type="region of interest" description="Disordered" evidence="8">
    <location>
        <begin position="1574"/>
        <end position="1701"/>
    </location>
</feature>
<dbReference type="PRINTS" id="PR00888">
    <property type="entry name" value="SM22CALPONIN"/>
</dbReference>
<feature type="compositionally biased region" description="Low complexity" evidence="8">
    <location>
        <begin position="310"/>
        <end position="342"/>
    </location>
</feature>
<comment type="caution">
    <text evidence="12">The sequence shown here is derived from an EMBL/GenBank/DDBJ whole genome shotgun (WGS) entry which is preliminary data.</text>
</comment>
<evidence type="ECO:0000259" key="10">
    <source>
        <dbReference type="PROSITE" id="PS50021"/>
    </source>
</evidence>
<feature type="domain" description="Phorbol-ester/DAG-type" evidence="11">
    <location>
        <begin position="1440"/>
        <end position="1487"/>
    </location>
</feature>
<feature type="compositionally biased region" description="Polar residues" evidence="8">
    <location>
        <begin position="733"/>
        <end position="750"/>
    </location>
</feature>
<feature type="compositionally biased region" description="Polar residues" evidence="8">
    <location>
        <begin position="649"/>
        <end position="674"/>
    </location>
</feature>
<feature type="compositionally biased region" description="Pro residues" evidence="8">
    <location>
        <begin position="622"/>
        <end position="633"/>
    </location>
</feature>
<dbReference type="SUPFAM" id="SSF47576">
    <property type="entry name" value="Calponin-homology domain, CH-domain"/>
    <property type="match status" value="1"/>
</dbReference>
<keyword evidence="1" id="KW-0808">Transferase</keyword>
<evidence type="ECO:0000256" key="4">
    <source>
        <dbReference type="ARBA" id="ARBA00022777"/>
    </source>
</evidence>
<feature type="compositionally biased region" description="Low complexity" evidence="8">
    <location>
        <begin position="240"/>
        <end position="251"/>
    </location>
</feature>
<feature type="compositionally biased region" description="Polar residues" evidence="8">
    <location>
        <begin position="588"/>
        <end position="597"/>
    </location>
</feature>
<keyword evidence="13" id="KW-1185">Reference proteome</keyword>
<dbReference type="CDD" id="cd00014">
    <property type="entry name" value="CH_SF"/>
    <property type="match status" value="1"/>
</dbReference>
<dbReference type="GO" id="GO:0046872">
    <property type="term" value="F:metal ion binding"/>
    <property type="evidence" value="ECO:0007669"/>
    <property type="project" value="UniProtKB-KW"/>
</dbReference>
<dbReference type="InterPro" id="IPR036872">
    <property type="entry name" value="CH_dom_sf"/>
</dbReference>
<feature type="compositionally biased region" description="Polar residues" evidence="8">
    <location>
        <begin position="1576"/>
        <end position="1590"/>
    </location>
</feature>
<feature type="compositionally biased region" description="Low complexity" evidence="8">
    <location>
        <begin position="900"/>
        <end position="909"/>
    </location>
</feature>
<dbReference type="PROSITE" id="PS50081">
    <property type="entry name" value="ZF_DAG_PE_2"/>
    <property type="match status" value="1"/>
</dbReference>
<feature type="compositionally biased region" description="Low complexity" evidence="8">
    <location>
        <begin position="382"/>
        <end position="391"/>
    </location>
</feature>
<dbReference type="InterPro" id="IPR050538">
    <property type="entry name" value="MAP_kinase_kinase_kinase"/>
</dbReference>
<dbReference type="PROSITE" id="PS00479">
    <property type="entry name" value="ZF_DAG_PE_1"/>
    <property type="match status" value="1"/>
</dbReference>
<evidence type="ECO:0000256" key="6">
    <source>
        <dbReference type="ARBA" id="ARBA00022840"/>
    </source>
</evidence>
<keyword evidence="4 12" id="KW-0418">Kinase</keyword>
<feature type="region of interest" description="Disordered" evidence="8">
    <location>
        <begin position="1539"/>
        <end position="1561"/>
    </location>
</feature>
<evidence type="ECO:0000256" key="7">
    <source>
        <dbReference type="PROSITE-ProRule" id="PRU10141"/>
    </source>
</evidence>
<feature type="region of interest" description="Disordered" evidence="8">
    <location>
        <begin position="1409"/>
        <end position="1436"/>
    </location>
</feature>
<dbReference type="Gene3D" id="1.10.510.10">
    <property type="entry name" value="Transferase(Phosphotransferase) domain 1"/>
    <property type="match status" value="1"/>
</dbReference>
<proteinExistence type="predicted"/>
<dbReference type="PROSITE" id="PS50011">
    <property type="entry name" value="PROTEIN_KINASE_DOM"/>
    <property type="match status" value="1"/>
</dbReference>
<organism evidence="12 13">
    <name type="scientific">Mycena alexandri</name>
    <dbReference type="NCBI Taxonomy" id="1745969"/>
    <lineage>
        <taxon>Eukaryota</taxon>
        <taxon>Fungi</taxon>
        <taxon>Dikarya</taxon>
        <taxon>Basidiomycota</taxon>
        <taxon>Agaricomycotina</taxon>
        <taxon>Agaricomycetes</taxon>
        <taxon>Agaricomycetidae</taxon>
        <taxon>Agaricales</taxon>
        <taxon>Marasmiineae</taxon>
        <taxon>Mycenaceae</taxon>
        <taxon>Mycena</taxon>
    </lineage>
</organism>
<dbReference type="SMART" id="SM00109">
    <property type="entry name" value="C1"/>
    <property type="match status" value="1"/>
</dbReference>
<feature type="compositionally biased region" description="Basic and acidic residues" evidence="8">
    <location>
        <begin position="98"/>
        <end position="117"/>
    </location>
</feature>
<dbReference type="InterPro" id="IPR001715">
    <property type="entry name" value="CH_dom"/>
</dbReference>
<feature type="domain" description="Protein kinase" evidence="9">
    <location>
        <begin position="1111"/>
        <end position="1364"/>
    </location>
</feature>
<feature type="compositionally biased region" description="Pro residues" evidence="8">
    <location>
        <begin position="888"/>
        <end position="899"/>
    </location>
</feature>